<dbReference type="Pfam" id="PF01094">
    <property type="entry name" value="ANF_receptor"/>
    <property type="match status" value="1"/>
</dbReference>
<feature type="domain" description="Receptor ligand binding region" evidence="2">
    <location>
        <begin position="39"/>
        <end position="177"/>
    </location>
</feature>
<sequence>MKVQSVLLIIWAVRSAICLPPVIRIGGIFPEELRSTPVEVAFKYAVFSVNRERKLLGNSTLVYRTLYYKNSDIFQATKLGCQLISEGISALFASGVDLSLESHLKSLSFALDLPLILPTSSFYDSEPFWTRNLPTSFPINSFPLKLAPTKSLLAFALRDAVTFFNWTRVAVIYEEHDANAMDPSMKLIPENYVRYKIFAEKFHHH</sequence>
<name>A0A8J2KCZ0_9HEXA</name>
<dbReference type="Proteomes" id="UP000708208">
    <property type="component" value="Unassembled WGS sequence"/>
</dbReference>
<reference evidence="3" key="1">
    <citation type="submission" date="2021-06" db="EMBL/GenBank/DDBJ databases">
        <authorList>
            <person name="Hodson N. C."/>
            <person name="Mongue J. A."/>
            <person name="Jaron S. K."/>
        </authorList>
    </citation>
    <scope>NUCLEOTIDE SEQUENCE</scope>
</reference>
<dbReference type="AlphaFoldDB" id="A0A8J2KCZ0"/>
<evidence type="ECO:0000313" key="3">
    <source>
        <dbReference type="EMBL" id="CAG7786127.1"/>
    </source>
</evidence>
<feature type="signal peptide" evidence="1">
    <location>
        <begin position="1"/>
        <end position="18"/>
    </location>
</feature>
<accession>A0A8J2KCZ0</accession>
<protein>
    <recommendedName>
        <fullName evidence="2">Receptor ligand binding region domain-containing protein</fullName>
    </recommendedName>
</protein>
<feature type="chain" id="PRO_5035198661" description="Receptor ligand binding region domain-containing protein" evidence="1">
    <location>
        <begin position="19"/>
        <end position="205"/>
    </location>
</feature>
<comment type="caution">
    <text evidence="3">The sequence shown here is derived from an EMBL/GenBank/DDBJ whole genome shotgun (WGS) entry which is preliminary data.</text>
</comment>
<keyword evidence="1" id="KW-0732">Signal</keyword>
<evidence type="ECO:0000256" key="1">
    <source>
        <dbReference type="SAM" id="SignalP"/>
    </source>
</evidence>
<evidence type="ECO:0000259" key="2">
    <source>
        <dbReference type="Pfam" id="PF01094"/>
    </source>
</evidence>
<evidence type="ECO:0000313" key="4">
    <source>
        <dbReference type="Proteomes" id="UP000708208"/>
    </source>
</evidence>
<dbReference type="EMBL" id="CAJVCH010310956">
    <property type="protein sequence ID" value="CAG7786127.1"/>
    <property type="molecule type" value="Genomic_DNA"/>
</dbReference>
<proteinExistence type="predicted"/>
<dbReference type="OrthoDB" id="5984008at2759"/>
<gene>
    <name evidence="3" type="ORF">AFUS01_LOCUS24709</name>
</gene>
<organism evidence="3 4">
    <name type="scientific">Allacma fusca</name>
    <dbReference type="NCBI Taxonomy" id="39272"/>
    <lineage>
        <taxon>Eukaryota</taxon>
        <taxon>Metazoa</taxon>
        <taxon>Ecdysozoa</taxon>
        <taxon>Arthropoda</taxon>
        <taxon>Hexapoda</taxon>
        <taxon>Collembola</taxon>
        <taxon>Symphypleona</taxon>
        <taxon>Sminthuridae</taxon>
        <taxon>Allacma</taxon>
    </lineage>
</organism>
<keyword evidence="4" id="KW-1185">Reference proteome</keyword>
<dbReference type="InterPro" id="IPR001828">
    <property type="entry name" value="ANF_lig-bd_rcpt"/>
</dbReference>